<keyword evidence="10" id="KW-1185">Reference proteome</keyword>
<comment type="caution">
    <text evidence="9">The sequence shown here is derived from an EMBL/GenBank/DDBJ whole genome shotgun (WGS) entry which is preliminary data.</text>
</comment>
<dbReference type="InterPro" id="IPR016162">
    <property type="entry name" value="Ald_DH_N"/>
</dbReference>
<feature type="active site" evidence="5 6">
    <location>
        <position position="222"/>
    </location>
</feature>
<dbReference type="InterPro" id="IPR016161">
    <property type="entry name" value="Ald_DH/histidinol_DH"/>
</dbReference>
<evidence type="ECO:0000313" key="10">
    <source>
        <dbReference type="Proteomes" id="UP000315751"/>
    </source>
</evidence>
<dbReference type="SUPFAM" id="SSF53720">
    <property type="entry name" value="ALDH-like"/>
    <property type="match status" value="1"/>
</dbReference>
<evidence type="ECO:0000259" key="8">
    <source>
        <dbReference type="Pfam" id="PF00171"/>
    </source>
</evidence>
<dbReference type="PROSITE" id="PS00070">
    <property type="entry name" value="ALDEHYDE_DEHYDR_CYS"/>
    <property type="match status" value="1"/>
</dbReference>
<evidence type="ECO:0000256" key="6">
    <source>
        <dbReference type="PROSITE-ProRule" id="PRU10007"/>
    </source>
</evidence>
<dbReference type="PANTHER" id="PTHR43570:SF20">
    <property type="entry name" value="ALDEHYDE DEHYDROGENASE ALDX-RELATED"/>
    <property type="match status" value="1"/>
</dbReference>
<evidence type="ECO:0000313" key="9">
    <source>
        <dbReference type="EMBL" id="TWB43428.1"/>
    </source>
</evidence>
<comment type="similarity">
    <text evidence="1 4 7">Belongs to the aldehyde dehydrogenase family.</text>
</comment>
<feature type="domain" description="Aldehyde dehydrogenase" evidence="8">
    <location>
        <begin position="10"/>
        <end position="447"/>
    </location>
</feature>
<dbReference type="InterPro" id="IPR016163">
    <property type="entry name" value="Ald_DH_C"/>
</dbReference>
<dbReference type="GO" id="GO:0005737">
    <property type="term" value="C:cytoplasm"/>
    <property type="evidence" value="ECO:0007669"/>
    <property type="project" value="TreeGrafter"/>
</dbReference>
<dbReference type="Gene3D" id="3.40.605.10">
    <property type="entry name" value="Aldehyde Dehydrogenase, Chain A, domain 1"/>
    <property type="match status" value="1"/>
</dbReference>
<accession>A0A560HAS4</accession>
<keyword evidence="3" id="KW-0520">NAD</keyword>
<dbReference type="EMBL" id="VITR01000005">
    <property type="protein sequence ID" value="TWB43428.1"/>
    <property type="molecule type" value="Genomic_DNA"/>
</dbReference>
<evidence type="ECO:0000256" key="4">
    <source>
        <dbReference type="PIRNR" id="PIRNR036492"/>
    </source>
</evidence>
<keyword evidence="2 4" id="KW-0560">Oxidoreductase</keyword>
<organism evidence="9 10">
    <name type="scientific">Nitrospirillum amazonense</name>
    <dbReference type="NCBI Taxonomy" id="28077"/>
    <lineage>
        <taxon>Bacteria</taxon>
        <taxon>Pseudomonadati</taxon>
        <taxon>Pseudomonadota</taxon>
        <taxon>Alphaproteobacteria</taxon>
        <taxon>Rhodospirillales</taxon>
        <taxon>Azospirillaceae</taxon>
        <taxon>Nitrospirillum</taxon>
    </lineage>
</organism>
<dbReference type="PANTHER" id="PTHR43570">
    <property type="entry name" value="ALDEHYDE DEHYDROGENASE"/>
    <property type="match status" value="1"/>
</dbReference>
<dbReference type="PIRSF" id="PIRSF036492">
    <property type="entry name" value="ALDH"/>
    <property type="match status" value="1"/>
</dbReference>
<feature type="active site" evidence="5">
    <location>
        <position position="256"/>
    </location>
</feature>
<evidence type="ECO:0000256" key="2">
    <source>
        <dbReference type="ARBA" id="ARBA00023002"/>
    </source>
</evidence>
<dbReference type="AlphaFoldDB" id="A0A560HAS4"/>
<gene>
    <name evidence="9" type="ORF">FBZ90_105241</name>
</gene>
<dbReference type="Pfam" id="PF00171">
    <property type="entry name" value="Aldedh"/>
    <property type="match status" value="1"/>
</dbReference>
<dbReference type="InterPro" id="IPR015590">
    <property type="entry name" value="Aldehyde_DH_dom"/>
</dbReference>
<dbReference type="InterPro" id="IPR029510">
    <property type="entry name" value="Ald_DH_CS_GLU"/>
</dbReference>
<evidence type="ECO:0000256" key="3">
    <source>
        <dbReference type="ARBA" id="ARBA00023027"/>
    </source>
</evidence>
<evidence type="ECO:0000256" key="5">
    <source>
        <dbReference type="PIRSR" id="PIRSR036492-1"/>
    </source>
</evidence>
<evidence type="ECO:0000256" key="7">
    <source>
        <dbReference type="RuleBase" id="RU003345"/>
    </source>
</evidence>
<evidence type="ECO:0000256" key="1">
    <source>
        <dbReference type="ARBA" id="ARBA00009986"/>
    </source>
</evidence>
<dbReference type="InterPro" id="IPR016160">
    <property type="entry name" value="Ald_DH_CS_CYS"/>
</dbReference>
<dbReference type="InterPro" id="IPR012394">
    <property type="entry name" value="Aldehyde_DH_NAD(P)"/>
</dbReference>
<reference evidence="9 10" key="1">
    <citation type="submission" date="2019-06" db="EMBL/GenBank/DDBJ databases">
        <title>Genomic Encyclopedia of Type Strains, Phase IV (KMG-V): Genome sequencing to study the core and pangenomes of soil and plant-associated prokaryotes.</title>
        <authorList>
            <person name="Whitman W."/>
        </authorList>
    </citation>
    <scope>NUCLEOTIDE SEQUENCE [LARGE SCALE GENOMIC DNA]</scope>
    <source>
        <strain evidence="9 10">BR 11622</strain>
    </source>
</reference>
<protein>
    <recommendedName>
        <fullName evidence="4">Aldehyde dehydrogenase</fullName>
    </recommendedName>
</protein>
<dbReference type="OrthoDB" id="9812625at2"/>
<dbReference type="RefSeq" id="WP_145731749.1">
    <property type="nucleotide sequence ID" value="NZ_VITR01000005.1"/>
</dbReference>
<dbReference type="CDD" id="cd07133">
    <property type="entry name" value="ALDH_CALDH_CalB"/>
    <property type="match status" value="1"/>
</dbReference>
<dbReference type="Gene3D" id="3.40.309.10">
    <property type="entry name" value="Aldehyde Dehydrogenase, Chain A, domain 2"/>
    <property type="match status" value="1"/>
</dbReference>
<dbReference type="PROSITE" id="PS00687">
    <property type="entry name" value="ALDEHYDE_DEHYDR_GLU"/>
    <property type="match status" value="1"/>
</dbReference>
<proteinExistence type="inferred from homology"/>
<dbReference type="GO" id="GO:0006081">
    <property type="term" value="P:aldehyde metabolic process"/>
    <property type="evidence" value="ECO:0007669"/>
    <property type="project" value="InterPro"/>
</dbReference>
<name>A0A560HAS4_9PROT</name>
<dbReference type="Proteomes" id="UP000315751">
    <property type="component" value="Unassembled WGS sequence"/>
</dbReference>
<sequence>MMAVQQGGAADLTVVEQAFNRLRAAARQDAYPLAGRRRDWLAALERGLVHRRDALVQAVDADFGGRLAHETLFAEIFVSLEGLRHARRHLAGWMRPRRRSVPLTLGPGRAWVQPQPVGVVGIIAPWNYPLFLALGPLAGALAAGNRVLLKPSELTPRTTALIADLVAEAVGPDVAAVVSGGPEVGAQFGRLPFDHILFTGSTRVGRLVMKAAAENLTPVTLELGGKSPALVLPDADLTSAATDIAYGKFTNAGQTCVAPDYVLVPRSRVQDFVAALAVAVPGYFPPGQGAGQGFSAMSAVFGAAGRARMADLVAEAKARGAEVRELGPPVPGLVLGPAVVLDPPDDITLQREEIFGPILPIVPYDDVERALDYVRDRPRPLAFYLFGRDRAFIDRALKTIAAGGVVVNDTLIHVAVEDLPFGGIGPSGMGRYHGRDGFDTFSHLKAVFDRKGPRLDRLARPPLKPLHRWLTKLLIGG</sequence>
<dbReference type="GO" id="GO:0004029">
    <property type="term" value="F:aldehyde dehydrogenase (NAD+) activity"/>
    <property type="evidence" value="ECO:0007669"/>
    <property type="project" value="TreeGrafter"/>
</dbReference>